<dbReference type="AlphaFoldDB" id="A0AAD9JCG1"/>
<keyword evidence="3" id="KW-1003">Cell membrane</keyword>
<dbReference type="Pfam" id="PF00876">
    <property type="entry name" value="Innexin"/>
    <property type="match status" value="1"/>
</dbReference>
<proteinExistence type="inferred from homology"/>
<comment type="caution">
    <text evidence="10">The sequence shown here is derived from an EMBL/GenBank/DDBJ whole genome shotgun (WGS) entry which is preliminary data.</text>
</comment>
<evidence type="ECO:0000256" key="1">
    <source>
        <dbReference type="ARBA" id="ARBA00004651"/>
    </source>
</evidence>
<comment type="function">
    <text evidence="9">Structural component of the gap junctions.</text>
</comment>
<comment type="subcellular location">
    <subcellularLocation>
        <location evidence="1 9">Cell membrane</location>
        <topology evidence="1 9">Multi-pass membrane protein</topology>
    </subcellularLocation>
</comment>
<keyword evidence="2 9" id="KW-0813">Transport</keyword>
<evidence type="ECO:0000256" key="7">
    <source>
        <dbReference type="ARBA" id="ARBA00023136"/>
    </source>
</evidence>
<evidence type="ECO:0000256" key="8">
    <source>
        <dbReference type="ARBA" id="ARBA00023303"/>
    </source>
</evidence>
<keyword evidence="5 9" id="KW-1133">Transmembrane helix</keyword>
<sequence>MERLLMVLGQVQGAVTRSDDDYIDKLNHRYTTSLLCVFAIVVSAKQYVGDPITCWCPAEFKDNYEDFTNKYCWVHNTYQVPIIQKHIPGDGEPKAYIGYYQWVPMILMVQALLVYLPCLFWRALNSKTGIDVDNVIKSAKDAQRTAFTEQRDKIVGFITRSMDRYLRLTKQYKDEKNCLTICKHHLSTDFCLICGNRRFGNYLVVLYLISKVLYTVNAVGQLFLLNSFLDTYDRMYGYEIIASLLKGEDWAISRTFPRVTLCDFAIRDLNNIRHYTVQCVLPLNFFNEKIYIIIWFWFVMVATANLVNTIVWIIRIFSRREQARYVKRHLSAADRPNRSKNDHIVEKSQLRKFISVYLKKDGVLILRLVEQNSNGLIVSELAYDLYNYYKYSKIGKECRDDDTRDLFEEI</sequence>
<keyword evidence="4 9" id="KW-0812">Transmembrane</keyword>
<keyword evidence="7 9" id="KW-0472">Membrane</keyword>
<accession>A0AAD9JCG1</accession>
<evidence type="ECO:0000256" key="4">
    <source>
        <dbReference type="ARBA" id="ARBA00022692"/>
    </source>
</evidence>
<dbReference type="PRINTS" id="PR01262">
    <property type="entry name" value="INNEXIN"/>
</dbReference>
<dbReference type="EMBL" id="JAODUP010000427">
    <property type="protein sequence ID" value="KAK2150036.1"/>
    <property type="molecule type" value="Genomic_DNA"/>
</dbReference>
<comment type="caution">
    <text evidence="9">Lacks conserved residue(s) required for the propagation of feature annotation.</text>
</comment>
<organism evidence="10 11">
    <name type="scientific">Paralvinella palmiformis</name>
    <dbReference type="NCBI Taxonomy" id="53620"/>
    <lineage>
        <taxon>Eukaryota</taxon>
        <taxon>Metazoa</taxon>
        <taxon>Spiralia</taxon>
        <taxon>Lophotrochozoa</taxon>
        <taxon>Annelida</taxon>
        <taxon>Polychaeta</taxon>
        <taxon>Sedentaria</taxon>
        <taxon>Canalipalpata</taxon>
        <taxon>Terebellida</taxon>
        <taxon>Terebelliformia</taxon>
        <taxon>Alvinellidae</taxon>
        <taxon>Paralvinella</taxon>
    </lineage>
</organism>
<comment type="similarity">
    <text evidence="9">Belongs to the pannexin family.</text>
</comment>
<protein>
    <recommendedName>
        <fullName evidence="9">Innexin</fullName>
    </recommendedName>
</protein>
<keyword evidence="6 9" id="KW-0406">Ion transport</keyword>
<dbReference type="GO" id="GO:0034220">
    <property type="term" value="P:monoatomic ion transmembrane transport"/>
    <property type="evidence" value="ECO:0007669"/>
    <property type="project" value="UniProtKB-KW"/>
</dbReference>
<dbReference type="PANTHER" id="PTHR11893">
    <property type="entry name" value="INNEXIN"/>
    <property type="match status" value="1"/>
</dbReference>
<evidence type="ECO:0000256" key="5">
    <source>
        <dbReference type="ARBA" id="ARBA00022989"/>
    </source>
</evidence>
<evidence type="ECO:0000256" key="2">
    <source>
        <dbReference type="ARBA" id="ARBA00022448"/>
    </source>
</evidence>
<feature type="transmembrane region" description="Helical" evidence="9">
    <location>
        <begin position="290"/>
        <end position="314"/>
    </location>
</feature>
<evidence type="ECO:0000313" key="10">
    <source>
        <dbReference type="EMBL" id="KAK2150036.1"/>
    </source>
</evidence>
<evidence type="ECO:0000256" key="6">
    <source>
        <dbReference type="ARBA" id="ARBA00023065"/>
    </source>
</evidence>
<dbReference type="InterPro" id="IPR000990">
    <property type="entry name" value="Innexin"/>
</dbReference>
<dbReference type="GO" id="GO:0005886">
    <property type="term" value="C:plasma membrane"/>
    <property type="evidence" value="ECO:0007669"/>
    <property type="project" value="UniProtKB-SubCell"/>
</dbReference>
<evidence type="ECO:0000256" key="3">
    <source>
        <dbReference type="ARBA" id="ARBA00022475"/>
    </source>
</evidence>
<feature type="transmembrane region" description="Helical" evidence="9">
    <location>
        <begin position="202"/>
        <end position="225"/>
    </location>
</feature>
<evidence type="ECO:0000256" key="9">
    <source>
        <dbReference type="RuleBase" id="RU010713"/>
    </source>
</evidence>
<gene>
    <name evidence="9" type="primary">inx</name>
    <name evidence="10" type="ORF">LSH36_427g07029</name>
</gene>
<feature type="transmembrane region" description="Helical" evidence="9">
    <location>
        <begin position="99"/>
        <end position="121"/>
    </location>
</feature>
<keyword evidence="11" id="KW-1185">Reference proteome</keyword>
<keyword evidence="8 9" id="KW-0407">Ion channel</keyword>
<dbReference type="Proteomes" id="UP001208570">
    <property type="component" value="Unassembled WGS sequence"/>
</dbReference>
<name>A0AAD9JCG1_9ANNE</name>
<dbReference type="PANTHER" id="PTHR11893:SF36">
    <property type="entry name" value="INNEXIN-5"/>
    <property type="match status" value="1"/>
</dbReference>
<dbReference type="PROSITE" id="PS51013">
    <property type="entry name" value="PANNEXIN"/>
    <property type="match status" value="1"/>
</dbReference>
<reference evidence="10" key="1">
    <citation type="journal article" date="2023" name="Mol. Biol. Evol.">
        <title>Third-Generation Sequencing Reveals the Adaptive Role of the Epigenome in Three Deep-Sea Polychaetes.</title>
        <authorList>
            <person name="Perez M."/>
            <person name="Aroh O."/>
            <person name="Sun Y."/>
            <person name="Lan Y."/>
            <person name="Juniper S.K."/>
            <person name="Young C.R."/>
            <person name="Angers B."/>
            <person name="Qian P.Y."/>
        </authorList>
    </citation>
    <scope>NUCLEOTIDE SEQUENCE</scope>
    <source>
        <strain evidence="10">P08H-3</strain>
    </source>
</reference>
<dbReference type="GO" id="GO:0005921">
    <property type="term" value="C:gap junction"/>
    <property type="evidence" value="ECO:0007669"/>
    <property type="project" value="UniProtKB-UniRule"/>
</dbReference>
<evidence type="ECO:0000313" key="11">
    <source>
        <dbReference type="Proteomes" id="UP001208570"/>
    </source>
</evidence>